<keyword evidence="2" id="KW-1185">Reference proteome</keyword>
<accession>A0AAN8F415</accession>
<evidence type="ECO:0000313" key="1">
    <source>
        <dbReference type="EMBL" id="KAK5972951.1"/>
    </source>
</evidence>
<dbReference type="Proteomes" id="UP001331761">
    <property type="component" value="Unassembled WGS sequence"/>
</dbReference>
<evidence type="ECO:0000313" key="2">
    <source>
        <dbReference type="Proteomes" id="UP001331761"/>
    </source>
</evidence>
<dbReference type="InterPro" id="IPR044929">
    <property type="entry name" value="DNA/RNA_non-sp_Endonuclease_sf"/>
</dbReference>
<dbReference type="AlphaFoldDB" id="A0AAN8F415"/>
<dbReference type="Gene3D" id="3.40.570.10">
    <property type="entry name" value="Extracellular Endonuclease, subunit A"/>
    <property type="match status" value="1"/>
</dbReference>
<dbReference type="EMBL" id="WIXE01016085">
    <property type="protein sequence ID" value="KAK5972951.1"/>
    <property type="molecule type" value="Genomic_DNA"/>
</dbReference>
<feature type="non-terminal residue" evidence="1">
    <location>
        <position position="1"/>
    </location>
</feature>
<sequence length="160" mass="18576">HLEHHSGCNRCCGETLVHAYFLDLHSDVLDPLNEYARSLAQRMGRVISITGMAYDFDYDGIADERQRSSPSHLYRILVACSRQWSEDNTSCLRPSELMVLPFIFPHIDGDINCLTKEDLLLEYTARLLDVELISGLRFIFPNMSHEQYLRMETHITTKLW</sequence>
<organism evidence="1 2">
    <name type="scientific">Trichostrongylus colubriformis</name>
    <name type="common">Black scour worm</name>
    <dbReference type="NCBI Taxonomy" id="6319"/>
    <lineage>
        <taxon>Eukaryota</taxon>
        <taxon>Metazoa</taxon>
        <taxon>Ecdysozoa</taxon>
        <taxon>Nematoda</taxon>
        <taxon>Chromadorea</taxon>
        <taxon>Rhabditida</taxon>
        <taxon>Rhabditina</taxon>
        <taxon>Rhabditomorpha</taxon>
        <taxon>Strongyloidea</taxon>
        <taxon>Trichostrongylidae</taxon>
        <taxon>Trichostrongylus</taxon>
    </lineage>
</organism>
<reference evidence="1 2" key="1">
    <citation type="submission" date="2019-10" db="EMBL/GenBank/DDBJ databases">
        <title>Assembly and Annotation for the nematode Trichostrongylus colubriformis.</title>
        <authorList>
            <person name="Martin J."/>
        </authorList>
    </citation>
    <scope>NUCLEOTIDE SEQUENCE [LARGE SCALE GENOMIC DNA]</scope>
    <source>
        <strain evidence="1">G859</strain>
        <tissue evidence="1">Whole worm</tissue>
    </source>
</reference>
<proteinExistence type="predicted"/>
<comment type="caution">
    <text evidence="1">The sequence shown here is derived from an EMBL/GenBank/DDBJ whole genome shotgun (WGS) entry which is preliminary data.</text>
</comment>
<protein>
    <submittedName>
        <fullName evidence="1">Uncharacterized protein</fullName>
    </submittedName>
</protein>
<gene>
    <name evidence="1" type="ORF">GCK32_019998</name>
</gene>
<name>A0AAN8F415_TRICO</name>